<dbReference type="EMBL" id="VTUW01000135">
    <property type="protein sequence ID" value="KAA1171573.1"/>
    <property type="molecule type" value="Genomic_DNA"/>
</dbReference>
<evidence type="ECO:0000259" key="2">
    <source>
        <dbReference type="Pfam" id="PF04754"/>
    </source>
</evidence>
<organism evidence="3 4">
    <name type="scientific">Photorhabdus heterorhabditis</name>
    <dbReference type="NCBI Taxonomy" id="880156"/>
    <lineage>
        <taxon>Bacteria</taxon>
        <taxon>Pseudomonadati</taxon>
        <taxon>Pseudomonadota</taxon>
        <taxon>Gammaproteobacteria</taxon>
        <taxon>Enterobacterales</taxon>
        <taxon>Morganellaceae</taxon>
        <taxon>Photorhabdus</taxon>
    </lineage>
</organism>
<sequence length="336" mass="38282">MKKNTTPTLHDAIFKQFLTHPDTARDFLQFHLPLTLLKVCDLNTLQLVSGSFIEDDLRPYYSDVLYSLKTGKGDGYVYCLIEHQSSPDKHMAFRMLRYAIAAMQRHLDAGHKTLPLVIPVLFYQGKISPYPYPMNWLLEFDDPELAGELYNKDFPLVDITVIPDDEIMKHRRMAVLEMLQKHIRQRDLTELLDQLVTLLLEGYTTQEQLISVINYMLQAGESHDPAALLNTLASRVPQHEEALMTIAEKLRLEGEQRGIRKGMQLGEQKGLEEGVRLGEQKGLEEGVRLGEQKGREEGVRLGKLDVAHSLLKMGMPREAVLEATGLSEDELAQIRH</sequence>
<evidence type="ECO:0000313" key="3">
    <source>
        <dbReference type="EMBL" id="KAA1171573.1"/>
    </source>
</evidence>
<reference evidence="3 4" key="1">
    <citation type="submission" date="2019-09" db="EMBL/GenBank/DDBJ databases">
        <title>Whole genome sequence of Photorhabdus heterorhabditis strain ETL (Enterobacteriales: Enterobacteriaceae) a bacterial symbiont of Heterorhabditis zealandica strain ETL (Rhabditida: Heterorhabditidae).</title>
        <authorList>
            <person name="Lulamba T.E."/>
            <person name="Serepa-Dlamini M.H."/>
        </authorList>
    </citation>
    <scope>NUCLEOTIDE SEQUENCE [LARGE SCALE GENOMIC DNA]</scope>
    <source>
        <strain evidence="3 4">ETL</strain>
    </source>
</reference>
<dbReference type="PANTHER" id="PTHR34611">
    <property type="match status" value="1"/>
</dbReference>
<dbReference type="GO" id="GO:0006310">
    <property type="term" value="P:DNA recombination"/>
    <property type="evidence" value="ECO:0007669"/>
    <property type="project" value="TreeGrafter"/>
</dbReference>
<dbReference type="GO" id="GO:1990238">
    <property type="term" value="F:double-stranded DNA endonuclease activity"/>
    <property type="evidence" value="ECO:0007669"/>
    <property type="project" value="TreeGrafter"/>
</dbReference>
<feature type="domain" description="Transposase (putative) YhgA-like" evidence="2">
    <location>
        <begin position="9"/>
        <end position="209"/>
    </location>
</feature>
<evidence type="ECO:0000256" key="1">
    <source>
        <dbReference type="ARBA" id="ARBA00009787"/>
    </source>
</evidence>
<dbReference type="InterPro" id="IPR006842">
    <property type="entry name" value="Transposase_31"/>
</dbReference>
<proteinExistence type="inferred from homology"/>
<dbReference type="InterPro" id="IPR010106">
    <property type="entry name" value="RpnA"/>
</dbReference>
<dbReference type="InterPro" id="IPR051699">
    <property type="entry name" value="Rpn/YhgA-like_nuclease"/>
</dbReference>
<dbReference type="Pfam" id="PF04754">
    <property type="entry name" value="Transposase_31"/>
    <property type="match status" value="1"/>
</dbReference>
<dbReference type="PANTHER" id="PTHR34611:SF4">
    <property type="entry name" value="RECOMBINATION-PROMOTING NUCLEASE PSLT051"/>
    <property type="match status" value="1"/>
</dbReference>
<dbReference type="NCBIfam" id="TIGR01784">
    <property type="entry name" value="T_den_put_tspse"/>
    <property type="match status" value="1"/>
</dbReference>
<dbReference type="STRING" id="880156.AM629_21100"/>
<dbReference type="Proteomes" id="UP000322184">
    <property type="component" value="Unassembled WGS sequence"/>
</dbReference>
<protein>
    <submittedName>
        <fullName evidence="3">Rpn family recombination-promoting nuclease/putative transposase</fullName>
    </submittedName>
</protein>
<dbReference type="AlphaFoldDB" id="A0A5B0VBH8"/>
<dbReference type="RefSeq" id="WP_149617643.1">
    <property type="nucleotide sequence ID" value="NZ_CAWPFF010000041.1"/>
</dbReference>
<gene>
    <name evidence="3" type="ORF">F0L16_21680</name>
</gene>
<comment type="similarity">
    <text evidence="1">Belongs to the Rpn/YhgA-like nuclease family.</text>
</comment>
<comment type="caution">
    <text evidence="3">The sequence shown here is derived from an EMBL/GenBank/DDBJ whole genome shotgun (WGS) entry which is preliminary data.</text>
</comment>
<evidence type="ECO:0000313" key="4">
    <source>
        <dbReference type="Proteomes" id="UP000322184"/>
    </source>
</evidence>
<accession>A0A5B0VBH8</accession>
<name>A0A5B0VBH8_9GAMM</name>